<feature type="transmembrane region" description="Helical" evidence="1">
    <location>
        <begin position="460"/>
        <end position="480"/>
    </location>
</feature>
<dbReference type="SUPFAM" id="SSF82693">
    <property type="entry name" value="Multidrug efflux transporter AcrB pore domain, PN1, PN2, PC1 and PC2 subdomains"/>
    <property type="match status" value="2"/>
</dbReference>
<dbReference type="InterPro" id="IPR001036">
    <property type="entry name" value="Acrflvin-R"/>
</dbReference>
<feature type="transmembrane region" description="Helical" evidence="1">
    <location>
        <begin position="764"/>
        <end position="783"/>
    </location>
</feature>
<dbReference type="Gene3D" id="3.30.70.1430">
    <property type="entry name" value="Multidrug efflux transporter AcrB pore domain"/>
    <property type="match status" value="2"/>
</dbReference>
<keyword evidence="1" id="KW-1133">Transmembrane helix</keyword>
<dbReference type="PANTHER" id="PTHR32063">
    <property type="match status" value="1"/>
</dbReference>
<evidence type="ECO:0000313" key="3">
    <source>
        <dbReference type="Proteomes" id="UP001476950"/>
    </source>
</evidence>
<evidence type="ECO:0000256" key="1">
    <source>
        <dbReference type="SAM" id="Phobius"/>
    </source>
</evidence>
<feature type="transmembrane region" description="Helical" evidence="1">
    <location>
        <begin position="867"/>
        <end position="893"/>
    </location>
</feature>
<dbReference type="RefSeq" id="WP_190446263.1">
    <property type="nucleotide sequence ID" value="NZ_JAMPLM010000017.1"/>
</dbReference>
<dbReference type="Pfam" id="PF00873">
    <property type="entry name" value="ACR_tran"/>
    <property type="match status" value="3"/>
</dbReference>
<comment type="caution">
    <text evidence="2">The sequence shown here is derived from an EMBL/GenBank/DDBJ whole genome shotgun (WGS) entry which is preliminary data.</text>
</comment>
<accession>A0ABV0KMB7</accession>
<dbReference type="SUPFAM" id="SSF82866">
    <property type="entry name" value="Multidrug efflux transporter AcrB transmembrane domain"/>
    <property type="match status" value="2"/>
</dbReference>
<dbReference type="Gene3D" id="3.30.70.1320">
    <property type="entry name" value="Multidrug efflux transporter AcrB pore domain like"/>
    <property type="match status" value="2"/>
</dbReference>
<protein>
    <submittedName>
        <fullName evidence="2">Efflux RND transporter permease subunit</fullName>
    </submittedName>
</protein>
<keyword evidence="1" id="KW-0472">Membrane</keyword>
<dbReference type="PANTHER" id="PTHR32063:SF0">
    <property type="entry name" value="SWARMING MOTILITY PROTEIN SWRC"/>
    <property type="match status" value="1"/>
</dbReference>
<feature type="transmembrane region" description="Helical" evidence="1">
    <location>
        <begin position="734"/>
        <end position="757"/>
    </location>
</feature>
<feature type="transmembrane region" description="Helical" evidence="1">
    <location>
        <begin position="370"/>
        <end position="390"/>
    </location>
</feature>
<organism evidence="2 3">
    <name type="scientific">Stenomitos frigidus AS-A4</name>
    <dbReference type="NCBI Taxonomy" id="2933935"/>
    <lineage>
        <taxon>Bacteria</taxon>
        <taxon>Bacillati</taxon>
        <taxon>Cyanobacteriota</taxon>
        <taxon>Cyanophyceae</taxon>
        <taxon>Leptolyngbyales</taxon>
        <taxon>Leptolyngbyaceae</taxon>
        <taxon>Stenomitos</taxon>
    </lineage>
</organism>
<evidence type="ECO:0000313" key="2">
    <source>
        <dbReference type="EMBL" id="MEP1060382.1"/>
    </source>
</evidence>
<keyword evidence="1" id="KW-0812">Transmembrane</keyword>
<feature type="transmembrane region" description="Helical" evidence="1">
    <location>
        <begin position="789"/>
        <end position="811"/>
    </location>
</feature>
<feature type="transmembrane region" description="Helical" evidence="1">
    <location>
        <begin position="326"/>
        <end position="349"/>
    </location>
</feature>
<sequence length="906" mass="96453">MSLRERFNISRLAIQYPWLTLGFWIAVCVAGLLAFSSLKYALFPDVTFPVVVVNATASIPTAQETEARLTQPIEETLQPLEAQGLNSVRSSTYPGRSIVSLSFAVGTDLDESVTRVETELKKLKLPDNSTYKITPVNLNESAVVSYAIENPKQTLAQLTTLAQERILPTIAQVPGVLKVNLLGVPAGATVTTPTAKPNVAEQAVLNAGSSAVRFGGRDALALEVVKRGDANTLDVVKAVDNAVVQLRSQLPEVQVNLAATQAEYIREATDSTVEALGLAIILSVIVIFPFLWDWKATLISALAIPTSLFGTFIVMALFGFNLETITLLALALVVGIIVDDAIVDVENIARHLDEGGKSPRQAAIEATDEIGLTVAAATLTIAAVFLPVAFMRGVVGQFFQPFGVTVSAAVLISLLVARTLSPLLAVYWLRPRPQKPSEQGLSGFVNAYRKLLQWSLRHRAIVIGIALLSFVAGLALIPIIPKGFIPKLDRGEFNITYTAPLPAIALNQAALAQAAQAQAAGVKPTTLPPGVDPALLAAAQKAPPINPLQDSLETAKKLEAIVLQSPEVESVFTTVGTRQQPNKGTLYVKLREGHTVSTTALQDQFRQQLPVLKNVTTSIEDIQFVDTGGDKPLQVGLIGDDPLVLSQTAKTIKERLEKLPGFADVTTTGAANTADRIVEIERRNARRVAYVSANLGENIALGDATDRAVAIANEVKPPSISLNLGGDSARLGEIFGSFGFTLGLAVICVLAVLVLLFRSWTDPLAIIFSLPLSIVGALLAALLTRSDFGMISIIGIIFLLGLVNKSAILLVDYTNQLRRSGLSRSEAILTAAPVRLRPILMTTAATILGMLPIALGLGAGAELRAPMAIAIIGGLITSTLLSLIVVPVVYALLDDLKLRLKGKREN</sequence>
<dbReference type="Gene3D" id="3.30.70.1440">
    <property type="entry name" value="Multidrug efflux transporter AcrB pore domain"/>
    <property type="match status" value="1"/>
</dbReference>
<reference evidence="2 3" key="1">
    <citation type="submission" date="2022-04" db="EMBL/GenBank/DDBJ databases">
        <title>Positive selection, recombination, and allopatry shape intraspecific diversity of widespread and dominant cyanobacteria.</title>
        <authorList>
            <person name="Wei J."/>
            <person name="Shu W."/>
            <person name="Hu C."/>
        </authorList>
    </citation>
    <scope>NUCLEOTIDE SEQUENCE [LARGE SCALE GENOMIC DNA]</scope>
    <source>
        <strain evidence="2 3">AS-A4</strain>
    </source>
</reference>
<dbReference type="Proteomes" id="UP001476950">
    <property type="component" value="Unassembled WGS sequence"/>
</dbReference>
<feature type="transmembrane region" description="Helical" evidence="1">
    <location>
        <begin position="299"/>
        <end position="320"/>
    </location>
</feature>
<feature type="transmembrane region" description="Helical" evidence="1">
    <location>
        <begin position="275"/>
        <end position="292"/>
    </location>
</feature>
<dbReference type="EMBL" id="JAMPLM010000017">
    <property type="protein sequence ID" value="MEP1060382.1"/>
    <property type="molecule type" value="Genomic_DNA"/>
</dbReference>
<feature type="transmembrane region" description="Helical" evidence="1">
    <location>
        <begin position="402"/>
        <end position="429"/>
    </location>
</feature>
<name>A0ABV0KMB7_9CYAN</name>
<dbReference type="Gene3D" id="1.20.1640.10">
    <property type="entry name" value="Multidrug efflux transporter AcrB transmembrane domain"/>
    <property type="match status" value="4"/>
</dbReference>
<proteinExistence type="predicted"/>
<feature type="transmembrane region" description="Helical" evidence="1">
    <location>
        <begin position="21"/>
        <end position="42"/>
    </location>
</feature>
<gene>
    <name evidence="2" type="ORF">NDI38_18255</name>
</gene>
<keyword evidence="3" id="KW-1185">Reference proteome</keyword>
<feature type="transmembrane region" description="Helical" evidence="1">
    <location>
        <begin position="839"/>
        <end position="861"/>
    </location>
</feature>